<keyword evidence="4" id="KW-0732">Signal</keyword>
<dbReference type="EnsemblMetazoa" id="AFAF021700-RA">
    <property type="protein sequence ID" value="AFAF021700-PA"/>
    <property type="gene ID" value="AFAF021700"/>
</dbReference>
<evidence type="ECO:0008006" key="7">
    <source>
        <dbReference type="Google" id="ProtNLM"/>
    </source>
</evidence>
<proteinExistence type="predicted"/>
<dbReference type="PROSITE" id="PS51450">
    <property type="entry name" value="LRR"/>
    <property type="match status" value="2"/>
</dbReference>
<evidence type="ECO:0000313" key="6">
    <source>
        <dbReference type="Proteomes" id="UP000075886"/>
    </source>
</evidence>
<evidence type="ECO:0000256" key="1">
    <source>
        <dbReference type="ARBA" id="ARBA00022614"/>
    </source>
</evidence>
<dbReference type="PANTHER" id="PTHR45617">
    <property type="entry name" value="LEUCINE RICH REPEAT FAMILY PROTEIN"/>
    <property type="match status" value="1"/>
</dbReference>
<dbReference type="AlphaFoldDB" id="A0A1Y9HAN0"/>
<feature type="chain" id="PRO_5012193278" description="Leucine rich immune protein (Short)" evidence="4">
    <location>
        <begin position="21"/>
        <end position="374"/>
    </location>
</feature>
<keyword evidence="1" id="KW-0433">Leucine-rich repeat</keyword>
<dbReference type="SUPFAM" id="SSF52058">
    <property type="entry name" value="L domain-like"/>
    <property type="match status" value="1"/>
</dbReference>
<dbReference type="EMBL" id="AXCN02001559">
    <property type="status" value="NOT_ANNOTATED_CDS"/>
    <property type="molecule type" value="Genomic_DNA"/>
</dbReference>
<dbReference type="PANTHER" id="PTHR45617:SF165">
    <property type="entry name" value="COMMON DPR-INTERACTING PROTEIN-RELATED"/>
    <property type="match status" value="1"/>
</dbReference>
<keyword evidence="3" id="KW-0175">Coiled coil</keyword>
<keyword evidence="2" id="KW-0677">Repeat</keyword>
<dbReference type="Pfam" id="PF13855">
    <property type="entry name" value="LRR_8"/>
    <property type="match status" value="1"/>
</dbReference>
<dbReference type="InterPro" id="IPR032675">
    <property type="entry name" value="LRR_dom_sf"/>
</dbReference>
<dbReference type="InterPro" id="IPR001611">
    <property type="entry name" value="Leu-rich_rpt"/>
</dbReference>
<evidence type="ECO:0000256" key="3">
    <source>
        <dbReference type="SAM" id="Coils"/>
    </source>
</evidence>
<dbReference type="InterPro" id="IPR003591">
    <property type="entry name" value="Leu-rich_rpt_typical-subtyp"/>
</dbReference>
<evidence type="ECO:0000313" key="5">
    <source>
        <dbReference type="EnsemblMetazoa" id="AFAF021700-PA"/>
    </source>
</evidence>
<name>A0A1Y9HAN0_9DIPT</name>
<dbReference type="Gene3D" id="3.80.10.10">
    <property type="entry name" value="Ribonuclease Inhibitor"/>
    <property type="match status" value="1"/>
</dbReference>
<dbReference type="Proteomes" id="UP000075886">
    <property type="component" value="Unassembled WGS sequence"/>
</dbReference>
<accession>A0A1Y9HAN0</accession>
<dbReference type="VEuPathDB" id="VectorBase:AFAF021700"/>
<sequence>MRSFLFISLFVIPRLPTARTISIECSRVQRNSSCFIEGVSFQSPSEEYSAVFPASSHIIIESSEILHFSAHLFDALAETAFLTLKSSLIPSVTFRSDELHSLRIDNTGLREFTVTPHENRNLNTLIISGNPLSSIPPSIRHLTGLSILDLSNNQLAHVNLNWFQTMANLLVLDLSANRITRIDIHPTLRFARLKNFWVNHNQLEHMEFFPDFAPALRRVRLVENFWTCEWVAQVRRSIWSSVIQVYGAESVCADKVDGGLCCYNDRPVSVVNRQTEHEPVTVGGPLRHRVEHLPRAERLIARTDNVEEQQTNNQLRQSYNVLEQKYRKAVEEMELLEIRFVNTVRELELTVKRLTAELTEAQDVIRSQNLKVYL</sequence>
<protein>
    <recommendedName>
        <fullName evidence="7">Leucine rich immune protein (Short)</fullName>
    </recommendedName>
</protein>
<evidence type="ECO:0000256" key="4">
    <source>
        <dbReference type="SAM" id="SignalP"/>
    </source>
</evidence>
<keyword evidence="6" id="KW-1185">Reference proteome</keyword>
<dbReference type="STRING" id="69004.A0A1Y9HAN0"/>
<feature type="coiled-coil region" evidence="3">
    <location>
        <begin position="305"/>
        <end position="371"/>
    </location>
</feature>
<dbReference type="PRINTS" id="PR00019">
    <property type="entry name" value="LEURICHRPT"/>
</dbReference>
<organism evidence="5 6">
    <name type="scientific">Anopheles farauti</name>
    <dbReference type="NCBI Taxonomy" id="69004"/>
    <lineage>
        <taxon>Eukaryota</taxon>
        <taxon>Metazoa</taxon>
        <taxon>Ecdysozoa</taxon>
        <taxon>Arthropoda</taxon>
        <taxon>Hexapoda</taxon>
        <taxon>Insecta</taxon>
        <taxon>Pterygota</taxon>
        <taxon>Neoptera</taxon>
        <taxon>Endopterygota</taxon>
        <taxon>Diptera</taxon>
        <taxon>Nematocera</taxon>
        <taxon>Culicoidea</taxon>
        <taxon>Culicidae</taxon>
        <taxon>Anophelinae</taxon>
        <taxon>Anopheles</taxon>
    </lineage>
</organism>
<evidence type="ECO:0000256" key="2">
    <source>
        <dbReference type="ARBA" id="ARBA00022737"/>
    </source>
</evidence>
<dbReference type="SMART" id="SM00369">
    <property type="entry name" value="LRR_TYP"/>
    <property type="match status" value="3"/>
</dbReference>
<reference evidence="6" key="1">
    <citation type="submission" date="2014-01" db="EMBL/GenBank/DDBJ databases">
        <title>The Genome Sequence of Anopheles farauti FAR1 (V2).</title>
        <authorList>
            <consortium name="The Broad Institute Genomics Platform"/>
            <person name="Neafsey D.E."/>
            <person name="Besansky N."/>
            <person name="Howell P."/>
            <person name="Walton C."/>
            <person name="Young S.K."/>
            <person name="Zeng Q."/>
            <person name="Gargeya S."/>
            <person name="Fitzgerald M."/>
            <person name="Haas B."/>
            <person name="Abouelleil A."/>
            <person name="Allen A.W."/>
            <person name="Alvarado L."/>
            <person name="Arachchi H.M."/>
            <person name="Berlin A.M."/>
            <person name="Chapman S.B."/>
            <person name="Gainer-Dewar J."/>
            <person name="Goldberg J."/>
            <person name="Griggs A."/>
            <person name="Gujja S."/>
            <person name="Hansen M."/>
            <person name="Howarth C."/>
            <person name="Imamovic A."/>
            <person name="Ireland A."/>
            <person name="Larimer J."/>
            <person name="McCowan C."/>
            <person name="Murphy C."/>
            <person name="Pearson M."/>
            <person name="Poon T.W."/>
            <person name="Priest M."/>
            <person name="Roberts A."/>
            <person name="Saif S."/>
            <person name="Shea T."/>
            <person name="Sisk P."/>
            <person name="Sykes S."/>
            <person name="Wortman J."/>
            <person name="Nusbaum C."/>
            <person name="Birren B."/>
        </authorList>
    </citation>
    <scope>NUCLEOTIDE SEQUENCE [LARGE SCALE GENOMIC DNA]</scope>
    <source>
        <strain evidence="6">FAR1</strain>
    </source>
</reference>
<feature type="signal peptide" evidence="4">
    <location>
        <begin position="1"/>
        <end position="20"/>
    </location>
</feature>
<reference evidence="5" key="2">
    <citation type="submission" date="2020-05" db="UniProtKB">
        <authorList>
            <consortium name="EnsemblMetazoa"/>
        </authorList>
    </citation>
    <scope>IDENTIFICATION</scope>
    <source>
        <strain evidence="5">FAR1</strain>
    </source>
</reference>